<dbReference type="RefSeq" id="WP_009338048.1">
    <property type="nucleotide sequence ID" value="NZ_CCAZ020000004.1"/>
</dbReference>
<proteinExistence type="predicted"/>
<accession>A0A090MVP5</accession>
<evidence type="ECO:0000313" key="2">
    <source>
        <dbReference type="Proteomes" id="UP000035762"/>
    </source>
</evidence>
<reference evidence="1 2" key="1">
    <citation type="journal article" date="2014" name="Genome Announc.">
        <title>Genome Sequence of Afipia felis Strain 76713, Isolated in Hospital Water Using an Amoeba Co-Culture Procedure.</title>
        <authorList>
            <person name="Benamar S."/>
            <person name="La Scola B."/>
            <person name="Croce O."/>
        </authorList>
    </citation>
    <scope>NUCLEOTIDE SEQUENCE [LARGE SCALE GENOMIC DNA]</scope>
    <source>
        <strain evidence="1 2">76713</strain>
    </source>
</reference>
<protein>
    <submittedName>
        <fullName evidence="1">Uncharacterized protein</fullName>
    </submittedName>
</protein>
<dbReference type="AlphaFoldDB" id="A0A090MVP5"/>
<organism evidence="1 2">
    <name type="scientific">Afipia felis</name>
    <name type="common">Cat scratch disease bacillus</name>
    <dbReference type="NCBI Taxonomy" id="1035"/>
    <lineage>
        <taxon>Bacteria</taxon>
        <taxon>Pseudomonadati</taxon>
        <taxon>Pseudomonadota</taxon>
        <taxon>Alphaproteobacteria</taxon>
        <taxon>Hyphomicrobiales</taxon>
        <taxon>Nitrobacteraceae</taxon>
        <taxon>Afipia</taxon>
    </lineage>
</organism>
<dbReference type="OrthoDB" id="8252487at2"/>
<keyword evidence="2" id="KW-1185">Reference proteome</keyword>
<comment type="caution">
    <text evidence="1">The sequence shown here is derived from an EMBL/GenBank/DDBJ whole genome shotgun (WGS) entry which is preliminary data.</text>
</comment>
<dbReference type="Proteomes" id="UP000035762">
    <property type="component" value="Unassembled WGS sequence"/>
</dbReference>
<gene>
    <name evidence="1" type="ORF">BN961_04077</name>
</gene>
<name>A0A090MVP5_AFIFE</name>
<dbReference type="EMBL" id="CCAZ020000004">
    <property type="protein sequence ID" value="CEG10637.1"/>
    <property type="molecule type" value="Genomic_DNA"/>
</dbReference>
<sequence length="147" mass="16828">MSDIASNTALNAVAMTRIADFARTLTRLHAAARHQMIDDDQIDRAFNAVCMSVWGYTIEDISDDMLSVEDHEFLDTLDEYRARLFAAEHGYDLLGDEGILTDWWGYCWMILAEKRGLLTPENRTAARLEWEDRFRSVPNVIGVIVSR</sequence>
<evidence type="ECO:0000313" key="1">
    <source>
        <dbReference type="EMBL" id="CEG10637.1"/>
    </source>
</evidence>
<dbReference type="STRING" id="1035.BN961_04077"/>